<dbReference type="SMART" id="SM01118">
    <property type="entry name" value="CYTH"/>
    <property type="match status" value="1"/>
</dbReference>
<dbReference type="CDD" id="cd07761">
    <property type="entry name" value="CYTH-like_CthTTM-like"/>
    <property type="match status" value="1"/>
</dbReference>
<protein>
    <recommendedName>
        <fullName evidence="2">CYTH domain-containing protein</fullName>
    </recommendedName>
</protein>
<name>A0A412AYE7_9FIRM</name>
<evidence type="ECO:0000259" key="2">
    <source>
        <dbReference type="SMART" id="SM01118"/>
    </source>
</evidence>
<dbReference type="Gene3D" id="2.40.320.10">
    <property type="entry name" value="Hypothetical Protein Pfu-838710-001"/>
    <property type="match status" value="1"/>
</dbReference>
<reference evidence="3 4" key="1">
    <citation type="submission" date="2018-08" db="EMBL/GenBank/DDBJ databases">
        <title>A genome reference for cultivated species of the human gut microbiota.</title>
        <authorList>
            <person name="Zou Y."/>
            <person name="Xue W."/>
            <person name="Luo G."/>
        </authorList>
    </citation>
    <scope>NUCLEOTIDE SEQUENCE [LARGE SCALE GENOMIC DNA]</scope>
    <source>
        <strain evidence="3 4">AF28-26</strain>
    </source>
</reference>
<dbReference type="Proteomes" id="UP000284751">
    <property type="component" value="Unassembled WGS sequence"/>
</dbReference>
<feature type="domain" description="CYTH" evidence="2">
    <location>
        <begin position="1"/>
        <end position="146"/>
    </location>
</feature>
<dbReference type="InterPro" id="IPR023577">
    <property type="entry name" value="CYTH_domain"/>
</dbReference>
<dbReference type="SUPFAM" id="SSF55154">
    <property type="entry name" value="CYTH-like phosphatases"/>
    <property type="match status" value="1"/>
</dbReference>
<dbReference type="EMBL" id="QRTC01000016">
    <property type="protein sequence ID" value="RGQ41806.1"/>
    <property type="molecule type" value="Genomic_DNA"/>
</dbReference>
<dbReference type="AlphaFoldDB" id="A0A412AYE7"/>
<proteinExistence type="predicted"/>
<dbReference type="InterPro" id="IPR033469">
    <property type="entry name" value="CYTH-like_dom_sf"/>
</dbReference>
<dbReference type="PIRSF" id="PIRSF016487">
    <property type="entry name" value="CYTH_UCP016487"/>
    <property type="match status" value="1"/>
</dbReference>
<evidence type="ECO:0000313" key="4">
    <source>
        <dbReference type="Proteomes" id="UP000284751"/>
    </source>
</evidence>
<sequence>MEIERKFLLSGFPDLPELERAEVFQGYLGISPEVRIRSKRVGEEETYRLCFKGEGGLVREEIELDLDKATFENLKKLLPKPMIRKEYRIYRLENGLRLECSRVDPGTDTEFYYAEVEFQDQQQAEIFSPPDFLGKEVTYDGSYRMKAYYQRKK</sequence>
<feature type="active site" description="Proton acceptor" evidence="1">
    <location>
        <position position="27"/>
    </location>
</feature>
<gene>
    <name evidence="3" type="ORF">DWY99_05700</name>
</gene>
<evidence type="ECO:0000313" key="3">
    <source>
        <dbReference type="EMBL" id="RGQ41806.1"/>
    </source>
</evidence>
<evidence type="ECO:0000256" key="1">
    <source>
        <dbReference type="PIRSR" id="PIRSR016487-1"/>
    </source>
</evidence>
<dbReference type="InterPro" id="IPR012042">
    <property type="entry name" value="NeuTTM/CthTTM-like"/>
</dbReference>
<organism evidence="3 4">
    <name type="scientific">[Clostridium] leptum</name>
    <dbReference type="NCBI Taxonomy" id="1535"/>
    <lineage>
        <taxon>Bacteria</taxon>
        <taxon>Bacillati</taxon>
        <taxon>Bacillota</taxon>
        <taxon>Clostridia</taxon>
        <taxon>Eubacteriales</taxon>
        <taxon>Oscillospiraceae</taxon>
        <taxon>Oscillospiraceae incertae sedis</taxon>
    </lineage>
</organism>
<accession>A0A412AYE7</accession>
<comment type="caution">
    <text evidence="3">The sequence shown here is derived from an EMBL/GenBank/DDBJ whole genome shotgun (WGS) entry which is preliminary data.</text>
</comment>